<evidence type="ECO:0000313" key="7">
    <source>
        <dbReference type="Proteomes" id="UP001626550"/>
    </source>
</evidence>
<dbReference type="PANTHER" id="PTHR11635:SF152">
    <property type="entry name" value="CAMP-DEPENDENT PROTEIN KINASE TYPE I REGULATORY SUBUNIT-RELATED"/>
    <property type="match status" value="1"/>
</dbReference>
<evidence type="ECO:0000259" key="5">
    <source>
        <dbReference type="PROSITE" id="PS50042"/>
    </source>
</evidence>
<gene>
    <name evidence="6" type="primary">PRKAR2B_2</name>
    <name evidence="6" type="ORF">Ciccas_012406</name>
</gene>
<dbReference type="InterPro" id="IPR014710">
    <property type="entry name" value="RmlC-like_jellyroll"/>
</dbReference>
<name>A0ABD2PQ99_9PLAT</name>
<dbReference type="InterPro" id="IPR018488">
    <property type="entry name" value="cNMP-bd_CS"/>
</dbReference>
<dbReference type="PRINTS" id="PR00103">
    <property type="entry name" value="CAMPKINASE"/>
</dbReference>
<feature type="region of interest" description="Disordered" evidence="4">
    <location>
        <begin position="66"/>
        <end position="87"/>
    </location>
</feature>
<keyword evidence="2" id="KW-0116">cAMP-binding</keyword>
<dbReference type="EMBL" id="JBJKFK010004360">
    <property type="protein sequence ID" value="KAL3309052.1"/>
    <property type="molecule type" value="Genomic_DNA"/>
</dbReference>
<accession>A0ABD2PQ99</accession>
<dbReference type="PROSITE" id="PS50042">
    <property type="entry name" value="CNMP_BINDING_3"/>
    <property type="match status" value="1"/>
</dbReference>
<dbReference type="Pfam" id="PF00027">
    <property type="entry name" value="cNMP_binding"/>
    <property type="match status" value="1"/>
</dbReference>
<dbReference type="CDD" id="cd00038">
    <property type="entry name" value="CAP_ED"/>
    <property type="match status" value="1"/>
</dbReference>
<dbReference type="GO" id="GO:0030552">
    <property type="term" value="F:cAMP binding"/>
    <property type="evidence" value="ECO:0007669"/>
    <property type="project" value="UniProtKB-KW"/>
</dbReference>
<dbReference type="Proteomes" id="UP001626550">
    <property type="component" value="Unassembled WGS sequence"/>
</dbReference>
<comment type="similarity">
    <text evidence="1">Belongs to the cAMP-dependent kinase regulatory chain family.</text>
</comment>
<dbReference type="PROSITE" id="PS00888">
    <property type="entry name" value="CNMP_BINDING_1"/>
    <property type="match status" value="1"/>
</dbReference>
<organism evidence="6 7">
    <name type="scientific">Cichlidogyrus casuarinus</name>
    <dbReference type="NCBI Taxonomy" id="1844966"/>
    <lineage>
        <taxon>Eukaryota</taxon>
        <taxon>Metazoa</taxon>
        <taxon>Spiralia</taxon>
        <taxon>Lophotrochozoa</taxon>
        <taxon>Platyhelminthes</taxon>
        <taxon>Monogenea</taxon>
        <taxon>Monopisthocotylea</taxon>
        <taxon>Dactylogyridea</taxon>
        <taxon>Ancyrocephalidae</taxon>
        <taxon>Cichlidogyrus</taxon>
    </lineage>
</organism>
<dbReference type="PANTHER" id="PTHR11635">
    <property type="entry name" value="CAMP-DEPENDENT PROTEIN KINASE REGULATORY CHAIN"/>
    <property type="match status" value="1"/>
</dbReference>
<dbReference type="InterPro" id="IPR000595">
    <property type="entry name" value="cNMP-bd_dom"/>
</dbReference>
<protein>
    <submittedName>
        <fullName evidence="6">cAMP-dependent protein kinase type II-beta regulatory subunit</fullName>
    </submittedName>
</protein>
<dbReference type="InterPro" id="IPR018490">
    <property type="entry name" value="cNMP-bd_dom_sf"/>
</dbReference>
<dbReference type="SUPFAM" id="SSF51206">
    <property type="entry name" value="cAMP-binding domain-like"/>
    <property type="match status" value="1"/>
</dbReference>
<proteinExistence type="inferred from homology"/>
<dbReference type="PROSITE" id="PS00889">
    <property type="entry name" value="CNMP_BINDING_2"/>
    <property type="match status" value="1"/>
</dbReference>
<keyword evidence="3" id="KW-0114">cAMP</keyword>
<evidence type="ECO:0000256" key="2">
    <source>
        <dbReference type="ARBA" id="ARBA00022566"/>
    </source>
</evidence>
<dbReference type="Gene3D" id="2.60.120.10">
    <property type="entry name" value="Jelly Rolls"/>
    <property type="match status" value="1"/>
</dbReference>
<evidence type="ECO:0000256" key="4">
    <source>
        <dbReference type="SAM" id="MobiDB-lite"/>
    </source>
</evidence>
<dbReference type="AlphaFoldDB" id="A0ABD2PQ99"/>
<evidence type="ECO:0000256" key="1">
    <source>
        <dbReference type="ARBA" id="ARBA00005753"/>
    </source>
</evidence>
<evidence type="ECO:0000256" key="3">
    <source>
        <dbReference type="ARBA" id="ARBA00023149"/>
    </source>
</evidence>
<dbReference type="InterPro" id="IPR050503">
    <property type="entry name" value="cAMP-dep_PK_reg_su-like"/>
</dbReference>
<keyword evidence="2" id="KW-0547">Nucleotide-binding</keyword>
<evidence type="ECO:0000313" key="6">
    <source>
        <dbReference type="EMBL" id="KAL3309052.1"/>
    </source>
</evidence>
<keyword evidence="7" id="KW-1185">Reference proteome</keyword>
<sequence>MDEYLIRTALLEQQKICCGLRIKLSSAPLMTSFIRRLIQLPRRLSDSIIPSHTRFSVDVAAEAFDPSKEASDDEAESSRVTPKTDEQRARLNQAVNRILLFKCLDEVCFLLRSATTSATASSFSLCDTIPYILVMSLQTQMNQVIDAMAELRVSERDQVIGQGEDGDNFYVIEKGTFDVYTNSNNNNAEGEMNEHGLKIGSYVDKGSFGELALMYNTPRAATIIARYALPLLSYR</sequence>
<reference evidence="6 7" key="1">
    <citation type="submission" date="2024-11" db="EMBL/GenBank/DDBJ databases">
        <title>Adaptive evolution of stress response genes in parasites aligns with host niche diversity.</title>
        <authorList>
            <person name="Hahn C."/>
            <person name="Resl P."/>
        </authorList>
    </citation>
    <scope>NUCLEOTIDE SEQUENCE [LARGE SCALE GENOMIC DNA]</scope>
    <source>
        <strain evidence="6">EGGRZ-B1_66</strain>
        <tissue evidence="6">Body</tissue>
    </source>
</reference>
<feature type="domain" description="Cyclic nucleotide-binding" evidence="5">
    <location>
        <begin position="132"/>
        <end position="235"/>
    </location>
</feature>
<comment type="caution">
    <text evidence="6">The sequence shown here is derived from an EMBL/GenBank/DDBJ whole genome shotgun (WGS) entry which is preliminary data.</text>
</comment>